<comment type="caution">
    <text evidence="10">The sequence shown here is derived from an EMBL/GenBank/DDBJ whole genome shotgun (WGS) entry which is preliminary data.</text>
</comment>
<keyword evidence="5 8" id="KW-0862">Zinc</keyword>
<evidence type="ECO:0000256" key="4">
    <source>
        <dbReference type="ARBA" id="ARBA00022723"/>
    </source>
</evidence>
<dbReference type="SMART" id="SM01057">
    <property type="entry name" value="Carb_anhydrase"/>
    <property type="match status" value="1"/>
</dbReference>
<name>A0AAV4DJM8_9GAST</name>
<comment type="catalytic activity">
    <reaction evidence="7 8">
        <text>hydrogencarbonate + H(+) = CO2 + H2O</text>
        <dbReference type="Rhea" id="RHEA:10748"/>
        <dbReference type="ChEBI" id="CHEBI:15377"/>
        <dbReference type="ChEBI" id="CHEBI:15378"/>
        <dbReference type="ChEBI" id="CHEBI:16526"/>
        <dbReference type="ChEBI" id="CHEBI:17544"/>
        <dbReference type="EC" id="4.2.1.1"/>
    </reaction>
</comment>
<dbReference type="PANTHER" id="PTHR18952">
    <property type="entry name" value="CARBONIC ANHYDRASE"/>
    <property type="match status" value="1"/>
</dbReference>
<keyword evidence="4 8" id="KW-0479">Metal-binding</keyword>
<protein>
    <recommendedName>
        <fullName evidence="3 8">Carbonic anhydrase</fullName>
        <ecNumber evidence="3 8">4.2.1.1</ecNumber>
    </recommendedName>
</protein>
<dbReference type="AlphaFoldDB" id="A0AAV4DJM8"/>
<evidence type="ECO:0000313" key="11">
    <source>
        <dbReference type="Proteomes" id="UP000735302"/>
    </source>
</evidence>
<proteinExistence type="inferred from homology"/>
<evidence type="ECO:0000313" key="10">
    <source>
        <dbReference type="EMBL" id="GFO44350.1"/>
    </source>
</evidence>
<comment type="function">
    <text evidence="1 8">Reversible hydration of carbon dioxide.</text>
</comment>
<sequence>MYSVDGRGVVPIGILNLGATVSLKPKIRNIIFEGGELPGKFLLYNIHFHWGNRDLAGSEHRLDGRAFPLEMHLVTYNTKYRDMVEAAGMEDGIHVAAIVFERSWRANTGLSFCINKLRRVRNPGLQTDGGMFNISSLLPSPNVPYYRYRGSLTTPPCTGNVLWSVYSSPLTISGRQLAQFRLLHLNTVANRYFGGNSRPVQPLNNRLIITNNPLFSK</sequence>
<comment type="similarity">
    <text evidence="2 8">Belongs to the alpha-carbonic anhydrase family.</text>
</comment>
<dbReference type="EMBL" id="BLXT01007949">
    <property type="protein sequence ID" value="GFO44350.1"/>
    <property type="molecule type" value="Genomic_DNA"/>
</dbReference>
<dbReference type="Gene3D" id="3.10.200.10">
    <property type="entry name" value="Alpha carbonic anhydrase"/>
    <property type="match status" value="1"/>
</dbReference>
<evidence type="ECO:0000256" key="8">
    <source>
        <dbReference type="RuleBase" id="RU367011"/>
    </source>
</evidence>
<dbReference type="InterPro" id="IPR036398">
    <property type="entry name" value="CA_dom_sf"/>
</dbReference>
<gene>
    <name evidence="10" type="ORF">PoB_007085500</name>
</gene>
<evidence type="ECO:0000256" key="5">
    <source>
        <dbReference type="ARBA" id="ARBA00022833"/>
    </source>
</evidence>
<dbReference type="CDD" id="cd00326">
    <property type="entry name" value="alpha_CA"/>
    <property type="match status" value="1"/>
</dbReference>
<keyword evidence="11" id="KW-1185">Reference proteome</keyword>
<evidence type="ECO:0000256" key="2">
    <source>
        <dbReference type="ARBA" id="ARBA00010718"/>
    </source>
</evidence>
<dbReference type="PROSITE" id="PS00162">
    <property type="entry name" value="ALPHA_CA_1"/>
    <property type="match status" value="1"/>
</dbReference>
<keyword evidence="6 8" id="KW-0456">Lyase</keyword>
<dbReference type="InterPro" id="IPR001148">
    <property type="entry name" value="CA_dom"/>
</dbReference>
<feature type="domain" description="Alpha-carbonic anhydrase" evidence="9">
    <location>
        <begin position="1"/>
        <end position="212"/>
    </location>
</feature>
<evidence type="ECO:0000256" key="6">
    <source>
        <dbReference type="ARBA" id="ARBA00023239"/>
    </source>
</evidence>
<dbReference type="InterPro" id="IPR023561">
    <property type="entry name" value="Carbonic_anhydrase_a-class"/>
</dbReference>
<evidence type="ECO:0000259" key="9">
    <source>
        <dbReference type="PROSITE" id="PS51144"/>
    </source>
</evidence>
<comment type="cofactor">
    <cofactor evidence="8">
        <name>Zn(2+)</name>
        <dbReference type="ChEBI" id="CHEBI:29105"/>
    </cofactor>
</comment>
<evidence type="ECO:0000256" key="7">
    <source>
        <dbReference type="ARBA" id="ARBA00048348"/>
    </source>
</evidence>
<dbReference type="PROSITE" id="PS51144">
    <property type="entry name" value="ALPHA_CA_2"/>
    <property type="match status" value="1"/>
</dbReference>
<dbReference type="Proteomes" id="UP000735302">
    <property type="component" value="Unassembled WGS sequence"/>
</dbReference>
<dbReference type="InterPro" id="IPR018338">
    <property type="entry name" value="Carbonic_anhydrase_a-class_CS"/>
</dbReference>
<reference evidence="10 11" key="1">
    <citation type="journal article" date="2021" name="Elife">
        <title>Chloroplast acquisition without the gene transfer in kleptoplastic sea slugs, Plakobranchus ocellatus.</title>
        <authorList>
            <person name="Maeda T."/>
            <person name="Takahashi S."/>
            <person name="Yoshida T."/>
            <person name="Shimamura S."/>
            <person name="Takaki Y."/>
            <person name="Nagai Y."/>
            <person name="Toyoda A."/>
            <person name="Suzuki Y."/>
            <person name="Arimoto A."/>
            <person name="Ishii H."/>
            <person name="Satoh N."/>
            <person name="Nishiyama T."/>
            <person name="Hasebe M."/>
            <person name="Maruyama T."/>
            <person name="Minagawa J."/>
            <person name="Obokata J."/>
            <person name="Shigenobu S."/>
        </authorList>
    </citation>
    <scope>NUCLEOTIDE SEQUENCE [LARGE SCALE GENOMIC DNA]</scope>
</reference>
<dbReference type="PANTHER" id="PTHR18952:SF265">
    <property type="entry name" value="CARBONIC ANHYDRASE"/>
    <property type="match status" value="1"/>
</dbReference>
<organism evidence="10 11">
    <name type="scientific">Plakobranchus ocellatus</name>
    <dbReference type="NCBI Taxonomy" id="259542"/>
    <lineage>
        <taxon>Eukaryota</taxon>
        <taxon>Metazoa</taxon>
        <taxon>Spiralia</taxon>
        <taxon>Lophotrochozoa</taxon>
        <taxon>Mollusca</taxon>
        <taxon>Gastropoda</taxon>
        <taxon>Heterobranchia</taxon>
        <taxon>Euthyneura</taxon>
        <taxon>Panpulmonata</taxon>
        <taxon>Sacoglossa</taxon>
        <taxon>Placobranchoidea</taxon>
        <taxon>Plakobranchidae</taxon>
        <taxon>Plakobranchus</taxon>
    </lineage>
</organism>
<dbReference type="Pfam" id="PF00194">
    <property type="entry name" value="Carb_anhydrase"/>
    <property type="match status" value="1"/>
</dbReference>
<dbReference type="SUPFAM" id="SSF51069">
    <property type="entry name" value="Carbonic anhydrase"/>
    <property type="match status" value="1"/>
</dbReference>
<evidence type="ECO:0000256" key="1">
    <source>
        <dbReference type="ARBA" id="ARBA00002904"/>
    </source>
</evidence>
<accession>A0AAV4DJM8</accession>
<dbReference type="GO" id="GO:0004089">
    <property type="term" value="F:carbonate dehydratase activity"/>
    <property type="evidence" value="ECO:0007669"/>
    <property type="project" value="UniProtKB-UniRule"/>
</dbReference>
<dbReference type="GO" id="GO:0008270">
    <property type="term" value="F:zinc ion binding"/>
    <property type="evidence" value="ECO:0007669"/>
    <property type="project" value="UniProtKB-UniRule"/>
</dbReference>
<dbReference type="EC" id="4.2.1.1" evidence="3 8"/>
<evidence type="ECO:0000256" key="3">
    <source>
        <dbReference type="ARBA" id="ARBA00012925"/>
    </source>
</evidence>
<dbReference type="GO" id="GO:0005886">
    <property type="term" value="C:plasma membrane"/>
    <property type="evidence" value="ECO:0007669"/>
    <property type="project" value="TreeGrafter"/>
</dbReference>